<keyword evidence="1" id="KW-0732">Signal</keyword>
<dbReference type="NCBIfam" id="NF040603">
    <property type="entry name" value="choice_anch_P"/>
    <property type="match status" value="1"/>
</dbReference>
<dbReference type="EMBL" id="BJFL01000039">
    <property type="protein sequence ID" value="GDY33323.1"/>
    <property type="molecule type" value="Genomic_DNA"/>
</dbReference>
<proteinExistence type="predicted"/>
<evidence type="ECO:0000256" key="1">
    <source>
        <dbReference type="SAM" id="SignalP"/>
    </source>
</evidence>
<reference evidence="3" key="1">
    <citation type="submission" date="2019-04" db="EMBL/GenBank/DDBJ databases">
        <title>Draft genome sequence of Pseudonocardiaceae bacterium SL3-2-4.</title>
        <authorList>
            <person name="Ningsih F."/>
            <person name="Yokota A."/>
            <person name="Sakai Y."/>
            <person name="Nanatani K."/>
            <person name="Yabe S."/>
            <person name="Oetari A."/>
            <person name="Sjamsuridzal W."/>
        </authorList>
    </citation>
    <scope>NUCLEOTIDE SEQUENCE [LARGE SCALE GENOMIC DNA]</scope>
    <source>
        <strain evidence="3">SL3-2-4</strain>
    </source>
</reference>
<sequence length="220" mass="22862">MINTKWRRAVVTGIAVAASLLMATASAQAVTEDGAASLGAVNVVYNYTGQHVATGPLASCDVNGQNTAYSPGTVVPGIARYGIGNTRCSRDFGARTAQVDSTGSRFQLDALVDYGGPRIRIERYQATCHATERGTEESIWLSGLTGVTVPSTIPANYTVTIPSRFAGAPPLARVIFNEVMLPEPGDGSIGVNLMRVILFPNGGPQTGDVVVGSAACSPVF</sequence>
<accession>A0A4D4JHE2</accession>
<dbReference type="OrthoDB" id="3637640at2"/>
<feature type="chain" id="PRO_5020416587" evidence="1">
    <location>
        <begin position="30"/>
        <end position="220"/>
    </location>
</feature>
<comment type="caution">
    <text evidence="2">The sequence shown here is derived from an EMBL/GenBank/DDBJ whole genome shotgun (WGS) entry which is preliminary data.</text>
</comment>
<name>A0A4D4JHE2_9PSEU</name>
<gene>
    <name evidence="2" type="ORF">GTS_49560</name>
</gene>
<dbReference type="Proteomes" id="UP000298860">
    <property type="component" value="Unassembled WGS sequence"/>
</dbReference>
<organism evidence="2 3">
    <name type="scientific">Gandjariella thermophila</name>
    <dbReference type="NCBI Taxonomy" id="1931992"/>
    <lineage>
        <taxon>Bacteria</taxon>
        <taxon>Bacillati</taxon>
        <taxon>Actinomycetota</taxon>
        <taxon>Actinomycetes</taxon>
        <taxon>Pseudonocardiales</taxon>
        <taxon>Pseudonocardiaceae</taxon>
        <taxon>Gandjariella</taxon>
    </lineage>
</organism>
<feature type="signal peptide" evidence="1">
    <location>
        <begin position="1"/>
        <end position="29"/>
    </location>
</feature>
<dbReference type="RefSeq" id="WP_137816285.1">
    <property type="nucleotide sequence ID" value="NZ_BJFL01000039.1"/>
</dbReference>
<protein>
    <submittedName>
        <fullName evidence="2">Uncharacterized protein</fullName>
    </submittedName>
</protein>
<evidence type="ECO:0000313" key="3">
    <source>
        <dbReference type="Proteomes" id="UP000298860"/>
    </source>
</evidence>
<evidence type="ECO:0000313" key="2">
    <source>
        <dbReference type="EMBL" id="GDY33323.1"/>
    </source>
</evidence>
<dbReference type="AlphaFoldDB" id="A0A4D4JHE2"/>
<keyword evidence="3" id="KW-1185">Reference proteome</keyword>